<dbReference type="SMART" id="SM00283">
    <property type="entry name" value="MA"/>
    <property type="match status" value="1"/>
</dbReference>
<evidence type="ECO:0000256" key="4">
    <source>
        <dbReference type="ARBA" id="ARBA00023136"/>
    </source>
</evidence>
<proteinExistence type="inferred from homology"/>
<reference evidence="12 13" key="1">
    <citation type="submission" date="2018-04" db="EMBL/GenBank/DDBJ databases">
        <title>Genomic Encyclopedia of Type Strains, Phase IV (KMG-IV): sequencing the most valuable type-strain genomes for metagenomic binning, comparative biology and taxonomic classification.</title>
        <authorList>
            <person name="Goeker M."/>
        </authorList>
    </citation>
    <scope>NUCLEOTIDE SEQUENCE [LARGE SCALE GENOMIC DNA]</scope>
    <source>
        <strain evidence="12 13">DSM 28688</strain>
    </source>
</reference>
<dbReference type="Pfam" id="PF00672">
    <property type="entry name" value="HAMP"/>
    <property type="match status" value="1"/>
</dbReference>
<dbReference type="GO" id="GO:0007165">
    <property type="term" value="P:signal transduction"/>
    <property type="evidence" value="ECO:0007669"/>
    <property type="project" value="UniProtKB-KW"/>
</dbReference>
<feature type="transmembrane region" description="Helical" evidence="9">
    <location>
        <begin position="12"/>
        <end position="30"/>
    </location>
</feature>
<evidence type="ECO:0000256" key="6">
    <source>
        <dbReference type="ARBA" id="ARBA00029447"/>
    </source>
</evidence>
<dbReference type="InterPro" id="IPR004089">
    <property type="entry name" value="MCPsignal_dom"/>
</dbReference>
<comment type="caution">
    <text evidence="12">The sequence shown here is derived from an EMBL/GenBank/DDBJ whole genome shotgun (WGS) entry which is preliminary data.</text>
</comment>
<dbReference type="GO" id="GO:0006935">
    <property type="term" value="P:chemotaxis"/>
    <property type="evidence" value="ECO:0007669"/>
    <property type="project" value="InterPro"/>
</dbReference>
<dbReference type="InterPro" id="IPR024478">
    <property type="entry name" value="HlyB_4HB_MCP"/>
</dbReference>
<dbReference type="SMART" id="SM00304">
    <property type="entry name" value="HAMP"/>
    <property type="match status" value="1"/>
</dbReference>
<name>A0A2U1CTJ5_9GAMM</name>
<dbReference type="SUPFAM" id="SSF58104">
    <property type="entry name" value="Methyl-accepting chemotaxis protein (MCP) signaling domain"/>
    <property type="match status" value="1"/>
</dbReference>
<feature type="domain" description="Methyl-accepting transducer" evidence="10">
    <location>
        <begin position="270"/>
        <end position="506"/>
    </location>
</feature>
<dbReference type="RefSeq" id="WP_116919769.1">
    <property type="nucleotide sequence ID" value="NZ_QEKQ01000010.1"/>
</dbReference>
<keyword evidence="5 7" id="KW-0807">Transducer</keyword>
<evidence type="ECO:0000256" key="5">
    <source>
        <dbReference type="ARBA" id="ARBA00023224"/>
    </source>
</evidence>
<dbReference type="PRINTS" id="PR00260">
    <property type="entry name" value="CHEMTRNSDUCR"/>
</dbReference>
<dbReference type="GO" id="GO:0016020">
    <property type="term" value="C:membrane"/>
    <property type="evidence" value="ECO:0007669"/>
    <property type="project" value="UniProtKB-SubCell"/>
</dbReference>
<feature type="domain" description="HAMP" evidence="11">
    <location>
        <begin position="212"/>
        <end position="265"/>
    </location>
</feature>
<dbReference type="FunFam" id="1.10.287.950:FF:000001">
    <property type="entry name" value="Methyl-accepting chemotaxis sensory transducer"/>
    <property type="match status" value="1"/>
</dbReference>
<evidence type="ECO:0000256" key="7">
    <source>
        <dbReference type="PROSITE-ProRule" id="PRU00284"/>
    </source>
</evidence>
<dbReference type="OrthoDB" id="2489132at2"/>
<evidence type="ECO:0000256" key="1">
    <source>
        <dbReference type="ARBA" id="ARBA00004141"/>
    </source>
</evidence>
<dbReference type="Pfam" id="PF12729">
    <property type="entry name" value="4HB_MCP_1"/>
    <property type="match status" value="1"/>
</dbReference>
<evidence type="ECO:0000313" key="12">
    <source>
        <dbReference type="EMBL" id="PVY70030.1"/>
    </source>
</evidence>
<protein>
    <submittedName>
        <fullName evidence="12">Methyl-accepting chemotaxis sensory transducer</fullName>
    </submittedName>
</protein>
<evidence type="ECO:0000313" key="13">
    <source>
        <dbReference type="Proteomes" id="UP000245887"/>
    </source>
</evidence>
<evidence type="ECO:0000259" key="11">
    <source>
        <dbReference type="PROSITE" id="PS50885"/>
    </source>
</evidence>
<dbReference type="Gene3D" id="1.10.287.950">
    <property type="entry name" value="Methyl-accepting chemotaxis protein"/>
    <property type="match status" value="1"/>
</dbReference>
<feature type="compositionally biased region" description="Basic and acidic residues" evidence="8">
    <location>
        <begin position="332"/>
        <end position="342"/>
    </location>
</feature>
<comment type="subcellular location">
    <subcellularLocation>
        <location evidence="1">Membrane</location>
        <topology evidence="1">Multi-pass membrane protein</topology>
    </subcellularLocation>
</comment>
<dbReference type="Proteomes" id="UP000245887">
    <property type="component" value="Unassembled WGS sequence"/>
</dbReference>
<organism evidence="12 13">
    <name type="scientific">Tamilnaduibacter salinus</name>
    <dbReference type="NCBI Taxonomy" id="1484056"/>
    <lineage>
        <taxon>Bacteria</taxon>
        <taxon>Pseudomonadati</taxon>
        <taxon>Pseudomonadota</taxon>
        <taxon>Gammaproteobacteria</taxon>
        <taxon>Pseudomonadales</taxon>
        <taxon>Marinobacteraceae</taxon>
        <taxon>Tamilnaduibacter</taxon>
    </lineage>
</organism>
<dbReference type="CDD" id="cd11386">
    <property type="entry name" value="MCP_signal"/>
    <property type="match status" value="1"/>
</dbReference>
<dbReference type="InterPro" id="IPR004090">
    <property type="entry name" value="Chemotax_Me-accpt_rcpt"/>
</dbReference>
<sequence length="543" mass="58820">MLNQIPIRLRLLVSYAVPLLAVGILTFYGLSSFNQVERGVVSIYDDRVVPLRQLKKISDDYAVLIIDAINKANAGLLTAEEAERGIREAQKDIEKEWSTYVQTKLTEKEADLVREAEQRFDVADREIEKTLDRISGMRGNVEGRLDDFDGPLYQAIDPITAKINELLMVQLEAAGDIRDNTAALHDRTVFVYSMTAVLATIVVLVLGILIGRSIANPILRLRTVINQISKNSDLSLRLNVEGKDEVATTAEAFNQMLEKMEGLVRRLSSATAEVASAAEEMSAVSGQTQTNIAQQAEQTDQVATAMNQMSAASRDVAQSAGEAQSAATNAEELSKDGRRKGQDNQQKLESLSREVSDVASRIRGLAEQSQGIGRVVQVINDIAEQTNLLALNAAIEAARAGEQGRGFAVVADEVRALARRTQESTEEIESLISALQNESDAAVTAMETGQSQVEQSREQVGDVAEVLERISEAIEYITGMGTQIASAAEEQSVAADQVSGNITAIVDMAEQTRTGAGHTAKGSEDLSRLASELQTLVGQFRIS</sequence>
<dbReference type="Pfam" id="PF00015">
    <property type="entry name" value="MCPsignal"/>
    <property type="match status" value="1"/>
</dbReference>
<evidence type="ECO:0000259" key="10">
    <source>
        <dbReference type="PROSITE" id="PS50111"/>
    </source>
</evidence>
<feature type="region of interest" description="Disordered" evidence="8">
    <location>
        <begin position="305"/>
        <end position="353"/>
    </location>
</feature>
<dbReference type="PROSITE" id="PS50885">
    <property type="entry name" value="HAMP"/>
    <property type="match status" value="1"/>
</dbReference>
<dbReference type="PROSITE" id="PS50111">
    <property type="entry name" value="CHEMOTAXIS_TRANSDUC_2"/>
    <property type="match status" value="1"/>
</dbReference>
<gene>
    <name evidence="12" type="ORF">C8D92_11060</name>
</gene>
<evidence type="ECO:0000256" key="3">
    <source>
        <dbReference type="ARBA" id="ARBA00022989"/>
    </source>
</evidence>
<feature type="transmembrane region" description="Helical" evidence="9">
    <location>
        <begin position="189"/>
        <end position="210"/>
    </location>
</feature>
<keyword evidence="3 9" id="KW-1133">Transmembrane helix</keyword>
<dbReference type="AlphaFoldDB" id="A0A2U1CTJ5"/>
<dbReference type="CDD" id="cd06225">
    <property type="entry name" value="HAMP"/>
    <property type="match status" value="1"/>
</dbReference>
<dbReference type="GO" id="GO:0004888">
    <property type="term" value="F:transmembrane signaling receptor activity"/>
    <property type="evidence" value="ECO:0007669"/>
    <property type="project" value="InterPro"/>
</dbReference>
<dbReference type="EMBL" id="QEKQ01000010">
    <property type="protein sequence ID" value="PVY70030.1"/>
    <property type="molecule type" value="Genomic_DNA"/>
</dbReference>
<evidence type="ECO:0000256" key="2">
    <source>
        <dbReference type="ARBA" id="ARBA00022692"/>
    </source>
</evidence>
<accession>A0A2U1CTJ5</accession>
<dbReference type="PANTHER" id="PTHR32089">
    <property type="entry name" value="METHYL-ACCEPTING CHEMOTAXIS PROTEIN MCPB"/>
    <property type="match status" value="1"/>
</dbReference>
<evidence type="ECO:0000256" key="8">
    <source>
        <dbReference type="SAM" id="MobiDB-lite"/>
    </source>
</evidence>
<dbReference type="InterPro" id="IPR003660">
    <property type="entry name" value="HAMP_dom"/>
</dbReference>
<dbReference type="PANTHER" id="PTHR32089:SF119">
    <property type="entry name" value="METHYL-ACCEPTING CHEMOTAXIS PROTEIN CTPL"/>
    <property type="match status" value="1"/>
</dbReference>
<evidence type="ECO:0000256" key="9">
    <source>
        <dbReference type="SAM" id="Phobius"/>
    </source>
</evidence>
<keyword evidence="2 9" id="KW-0812">Transmembrane</keyword>
<comment type="similarity">
    <text evidence="6">Belongs to the methyl-accepting chemotaxis (MCP) protein family.</text>
</comment>
<keyword evidence="4 9" id="KW-0472">Membrane</keyword>